<evidence type="ECO:0000313" key="2">
    <source>
        <dbReference type="Proteomes" id="UP000274822"/>
    </source>
</evidence>
<gene>
    <name evidence="1" type="ORF">BC938DRAFT_477957</name>
</gene>
<dbReference type="EMBL" id="RBNJ01003025">
    <property type="protein sequence ID" value="RUS31372.1"/>
    <property type="molecule type" value="Genomic_DNA"/>
</dbReference>
<reference evidence="1 2" key="1">
    <citation type="journal article" date="2018" name="New Phytol.">
        <title>Phylogenomics of Endogonaceae and evolution of mycorrhizas within Mucoromycota.</title>
        <authorList>
            <person name="Chang Y."/>
            <person name="Desiro A."/>
            <person name="Na H."/>
            <person name="Sandor L."/>
            <person name="Lipzen A."/>
            <person name="Clum A."/>
            <person name="Barry K."/>
            <person name="Grigoriev I.V."/>
            <person name="Martin F.M."/>
            <person name="Stajich J.E."/>
            <person name="Smith M.E."/>
            <person name="Bonito G."/>
            <person name="Spatafora J.W."/>
        </authorList>
    </citation>
    <scope>NUCLEOTIDE SEQUENCE [LARGE SCALE GENOMIC DNA]</scope>
    <source>
        <strain evidence="1 2">AD002</strain>
    </source>
</reference>
<keyword evidence="2" id="KW-1185">Reference proteome</keyword>
<name>A0A433QNL0_9FUNG</name>
<accession>A0A433QNL0</accession>
<proteinExistence type="predicted"/>
<organism evidence="1 2">
    <name type="scientific">Jimgerdemannia flammicorona</name>
    <dbReference type="NCBI Taxonomy" id="994334"/>
    <lineage>
        <taxon>Eukaryota</taxon>
        <taxon>Fungi</taxon>
        <taxon>Fungi incertae sedis</taxon>
        <taxon>Mucoromycota</taxon>
        <taxon>Mucoromycotina</taxon>
        <taxon>Endogonomycetes</taxon>
        <taxon>Endogonales</taxon>
        <taxon>Endogonaceae</taxon>
        <taxon>Jimgerdemannia</taxon>
    </lineage>
</organism>
<protein>
    <submittedName>
        <fullName evidence="1">Uncharacterized protein</fullName>
    </submittedName>
</protein>
<dbReference type="AlphaFoldDB" id="A0A433QNL0"/>
<comment type="caution">
    <text evidence="1">The sequence shown here is derived from an EMBL/GenBank/DDBJ whole genome shotgun (WGS) entry which is preliminary data.</text>
</comment>
<evidence type="ECO:0000313" key="1">
    <source>
        <dbReference type="EMBL" id="RUS31372.1"/>
    </source>
</evidence>
<sequence length="113" mass="13596">MGREFRSFKKWELKGHQLPHKPFKWRMNLNTTTISQLQGVVFTKSSWEQNVTQLQYRFSDSIPIEDSEVSKFLVYVYVHLWWPRQISMENSLRFICKEYLSSFEVHQPSPTGH</sequence>
<dbReference type="Proteomes" id="UP000274822">
    <property type="component" value="Unassembled WGS sequence"/>
</dbReference>